<dbReference type="EMBL" id="VSRR010017673">
    <property type="protein sequence ID" value="MPC60579.1"/>
    <property type="molecule type" value="Genomic_DNA"/>
</dbReference>
<feature type="compositionally biased region" description="Basic and acidic residues" evidence="1">
    <location>
        <begin position="48"/>
        <end position="68"/>
    </location>
</feature>
<gene>
    <name evidence="2" type="ORF">E2C01_054630</name>
</gene>
<reference evidence="2 3" key="1">
    <citation type="submission" date="2019-05" db="EMBL/GenBank/DDBJ databases">
        <title>Another draft genome of Portunus trituberculatus and its Hox gene families provides insights of decapod evolution.</title>
        <authorList>
            <person name="Jeong J.-H."/>
            <person name="Song I."/>
            <person name="Kim S."/>
            <person name="Choi T."/>
            <person name="Kim D."/>
            <person name="Ryu S."/>
            <person name="Kim W."/>
        </authorList>
    </citation>
    <scope>NUCLEOTIDE SEQUENCE [LARGE SCALE GENOMIC DNA]</scope>
    <source>
        <tissue evidence="2">Muscle</tissue>
    </source>
</reference>
<feature type="compositionally biased region" description="Polar residues" evidence="1">
    <location>
        <begin position="10"/>
        <end position="21"/>
    </location>
</feature>
<dbReference type="AlphaFoldDB" id="A0A5B7GSI8"/>
<comment type="caution">
    <text evidence="2">The sequence shown here is derived from an EMBL/GenBank/DDBJ whole genome shotgun (WGS) entry which is preliminary data.</text>
</comment>
<dbReference type="Proteomes" id="UP000324222">
    <property type="component" value="Unassembled WGS sequence"/>
</dbReference>
<name>A0A5B7GSI8_PORTR</name>
<accession>A0A5B7GSI8</accession>
<sequence length="121" mass="13591">MTSKEKRGTNTHQTQEGLTQTGKRHETFSTTPSVYWGEIQYSTEYKVSHTTKEEVEKTHCDDKGAKGGERRRKTTSHQLADREDGDGTKLSSQEELAGEEPEDQTVLTEELGGSREQSELS</sequence>
<evidence type="ECO:0000313" key="2">
    <source>
        <dbReference type="EMBL" id="MPC60579.1"/>
    </source>
</evidence>
<keyword evidence="3" id="KW-1185">Reference proteome</keyword>
<feature type="compositionally biased region" description="Basic and acidic residues" evidence="1">
    <location>
        <begin position="112"/>
        <end position="121"/>
    </location>
</feature>
<evidence type="ECO:0000256" key="1">
    <source>
        <dbReference type="SAM" id="MobiDB-lite"/>
    </source>
</evidence>
<protein>
    <submittedName>
        <fullName evidence="2">Uncharacterized protein</fullName>
    </submittedName>
</protein>
<evidence type="ECO:0000313" key="3">
    <source>
        <dbReference type="Proteomes" id="UP000324222"/>
    </source>
</evidence>
<feature type="region of interest" description="Disordered" evidence="1">
    <location>
        <begin position="1"/>
        <end position="34"/>
    </location>
</feature>
<feature type="region of interest" description="Disordered" evidence="1">
    <location>
        <begin position="48"/>
        <end position="121"/>
    </location>
</feature>
<organism evidence="2 3">
    <name type="scientific">Portunus trituberculatus</name>
    <name type="common">Swimming crab</name>
    <name type="synonym">Neptunus trituberculatus</name>
    <dbReference type="NCBI Taxonomy" id="210409"/>
    <lineage>
        <taxon>Eukaryota</taxon>
        <taxon>Metazoa</taxon>
        <taxon>Ecdysozoa</taxon>
        <taxon>Arthropoda</taxon>
        <taxon>Crustacea</taxon>
        <taxon>Multicrustacea</taxon>
        <taxon>Malacostraca</taxon>
        <taxon>Eumalacostraca</taxon>
        <taxon>Eucarida</taxon>
        <taxon>Decapoda</taxon>
        <taxon>Pleocyemata</taxon>
        <taxon>Brachyura</taxon>
        <taxon>Eubrachyura</taxon>
        <taxon>Portunoidea</taxon>
        <taxon>Portunidae</taxon>
        <taxon>Portuninae</taxon>
        <taxon>Portunus</taxon>
    </lineage>
</organism>
<proteinExistence type="predicted"/>